<dbReference type="EMBL" id="CP133275">
    <property type="protein sequence ID" value="WVX67830.1"/>
    <property type="molecule type" value="Genomic_DNA"/>
</dbReference>
<reference evidence="2 3" key="1">
    <citation type="journal article" date="2024" name="Environ. Microbiol.">
        <title>Novel evolutionary insights on the interactions of the Holosporales (Alphaproteobacteria) with eukaryotic hosts from comparative genomics.</title>
        <authorList>
            <person name="Giovannini M."/>
            <person name="Petroni G."/>
            <person name="Castelli M."/>
        </authorList>
    </citation>
    <scope>NUCLEOTIDE SEQUENCE [LARGE SCALE GENOMIC DNA]</scope>
    <source>
        <strain evidence="2 3">US_Bl 15I1</strain>
    </source>
</reference>
<accession>A0ABZ2C9X9</accession>
<evidence type="ECO:0000313" key="2">
    <source>
        <dbReference type="EMBL" id="WVX67830.1"/>
    </source>
</evidence>
<keyword evidence="2" id="KW-0614">Plasmid</keyword>
<keyword evidence="3" id="KW-1185">Reference proteome</keyword>
<dbReference type="Proteomes" id="UP001330434">
    <property type="component" value="Plasmid pBealeia5"/>
</dbReference>
<proteinExistence type="predicted"/>
<evidence type="ECO:0000256" key="1">
    <source>
        <dbReference type="SAM" id="MobiDB-lite"/>
    </source>
</evidence>
<protein>
    <submittedName>
        <fullName evidence="2">Uncharacterized protein</fullName>
    </submittedName>
</protein>
<organism evidence="2 3">
    <name type="scientific">Candidatus Bealeia paramacronuclearis</name>
    <dbReference type="NCBI Taxonomy" id="1921001"/>
    <lineage>
        <taxon>Bacteria</taxon>
        <taxon>Pseudomonadati</taxon>
        <taxon>Pseudomonadota</taxon>
        <taxon>Alphaproteobacteria</taxon>
        <taxon>Holosporales</taxon>
        <taxon>Holosporaceae</taxon>
        <taxon>Candidatus Bealeia</taxon>
    </lineage>
</organism>
<sequence>METGTFAPNCTEMLSEFWRKCSWEHPQTRDYLRDMARPVWCRWRFRRGADSKFRPTLFLLVCQKIVTSPSQKCRRDSLEWYQSHWRDRVTISPSQKQKARLKTPQAAVYTTSVGSSISGLGGDILMPTTRTIPKTSSQKRKMHSTNLGGAMSGNRDLMMPKPAP</sequence>
<feature type="region of interest" description="Disordered" evidence="1">
    <location>
        <begin position="133"/>
        <end position="164"/>
    </location>
</feature>
<name>A0ABZ2C9X9_9PROT</name>
<geneLocation type="plasmid" evidence="2 3">
    <name>pBealeia5</name>
</geneLocation>
<gene>
    <name evidence="2" type="ORF">Bealeia1_02049</name>
</gene>
<evidence type="ECO:0000313" key="3">
    <source>
        <dbReference type="Proteomes" id="UP001330434"/>
    </source>
</evidence>